<evidence type="ECO:0000313" key="1">
    <source>
        <dbReference type="EMBL" id="TWX62339.1"/>
    </source>
</evidence>
<comment type="caution">
    <text evidence="2">The sequence shown here is derived from an EMBL/GenBank/DDBJ whole genome shotgun (WGS) entry which is preliminary data.</text>
</comment>
<sequence>MARKTRKPSDMSELFQSSKGTLAQIAAKTNSLTILSDIVRQTCPDLPADVWHIANFKQNSLVIEVTSAVWSQRLQFERMNICRELAIATDKAFDQIEIKVSPYRNKVVYQSDEKPAEPLHISQNTANQLLAIAKNAPESLRKKLEKLAKHADKNAIR</sequence>
<dbReference type="OrthoDB" id="5767011at2"/>
<evidence type="ECO:0000313" key="3">
    <source>
        <dbReference type="Proteomes" id="UP000321525"/>
    </source>
</evidence>
<accession>A0A5C6QTU9</accession>
<dbReference type="EMBL" id="VOLQ01000001">
    <property type="protein sequence ID" value="TWX72329.1"/>
    <property type="molecule type" value="Genomic_DNA"/>
</dbReference>
<evidence type="ECO:0000313" key="4">
    <source>
        <dbReference type="Proteomes" id="UP000321917"/>
    </source>
</evidence>
<dbReference type="EMBL" id="VOLR01000003">
    <property type="protein sequence ID" value="TWX62339.1"/>
    <property type="molecule type" value="Genomic_DNA"/>
</dbReference>
<proteinExistence type="predicted"/>
<protein>
    <submittedName>
        <fullName evidence="2">DUF721 domain-containing protein</fullName>
    </submittedName>
</protein>
<dbReference type="Proteomes" id="UP000321525">
    <property type="component" value="Unassembled WGS sequence"/>
</dbReference>
<dbReference type="Proteomes" id="UP000321917">
    <property type="component" value="Unassembled WGS sequence"/>
</dbReference>
<gene>
    <name evidence="1" type="ORF">ESZ26_02835</name>
    <name evidence="2" type="ORF">ESZ27_00530</name>
</gene>
<keyword evidence="3" id="KW-1185">Reference proteome</keyword>
<name>A0A5C6QTU9_9GAMM</name>
<organism evidence="2 4">
    <name type="scientific">Colwellia hornerae</name>
    <dbReference type="NCBI Taxonomy" id="89402"/>
    <lineage>
        <taxon>Bacteria</taxon>
        <taxon>Pseudomonadati</taxon>
        <taxon>Pseudomonadota</taxon>
        <taxon>Gammaproteobacteria</taxon>
        <taxon>Alteromonadales</taxon>
        <taxon>Colwelliaceae</taxon>
        <taxon>Colwellia</taxon>
    </lineage>
</organism>
<dbReference type="AlphaFoldDB" id="A0A5C6QTU9"/>
<dbReference type="RefSeq" id="WP_146797860.1">
    <property type="nucleotide sequence ID" value="NZ_VOLP01000004.1"/>
</dbReference>
<evidence type="ECO:0000313" key="2">
    <source>
        <dbReference type="EMBL" id="TWX72329.1"/>
    </source>
</evidence>
<dbReference type="InterPro" id="IPR007922">
    <property type="entry name" value="DciA-like"/>
</dbReference>
<reference evidence="2 4" key="1">
    <citation type="submission" date="2019-07" db="EMBL/GenBank/DDBJ databases">
        <title>Genomes of sea-ice associated Colwellia species.</title>
        <authorList>
            <person name="Bowman J.P."/>
        </authorList>
    </citation>
    <scope>NUCLEOTIDE SEQUENCE [LARGE SCALE GENOMIC DNA]</scope>
    <source>
        <strain evidence="1 3">ACAM 607</strain>
        <strain evidence="2 4">IC036</strain>
    </source>
</reference>
<dbReference type="Pfam" id="PF05258">
    <property type="entry name" value="DciA"/>
    <property type="match status" value="1"/>
</dbReference>